<dbReference type="GO" id="GO:0042555">
    <property type="term" value="C:MCM complex"/>
    <property type="evidence" value="ECO:0007669"/>
    <property type="project" value="UniProtKB-UniRule"/>
</dbReference>
<dbReference type="Gene3D" id="2.20.28.10">
    <property type="match status" value="1"/>
</dbReference>
<dbReference type="SUPFAM" id="SSF52540">
    <property type="entry name" value="P-loop containing nucleoside triphosphate hydrolases"/>
    <property type="match status" value="1"/>
</dbReference>
<dbReference type="InterPro" id="IPR001208">
    <property type="entry name" value="MCM_dom"/>
</dbReference>
<dbReference type="SUPFAM" id="SSF50249">
    <property type="entry name" value="Nucleic acid-binding proteins"/>
    <property type="match status" value="1"/>
</dbReference>
<keyword evidence="4 10" id="KW-0547">Nucleotide-binding</keyword>
<dbReference type="InterPro" id="IPR056575">
    <property type="entry name" value="WH_MCM3_C"/>
</dbReference>
<keyword evidence="9 11" id="KW-0539">Nucleus</keyword>
<evidence type="ECO:0000259" key="13">
    <source>
        <dbReference type="PROSITE" id="PS50051"/>
    </source>
</evidence>
<sequence length="861" mass="96336">MTDATEIDINDALFGDRVHLFQEFLDSSSTNQTTDTDYREAIRSMLQKGSKRLIVSLDDIRNWNREYWNGLLNEPADFLPAFEKALTDTVNAVFDPSSMPNIDFDDRTRFFLGFKGAFGSHQLSPKTIKSSFLSKLVSIEGIVTKTSLVRPKLVRSVHFSEAKGQFYYREYSDQTTSFNPITSAAVYPTEDPDGNKIVTEYGYSTYKDHQKVSIQEMPEKADPGQLPRSIEIILDDDLVDSVKPGDRVQVVGVYRTLGSGGNNANSFRTVVLANSVYPIRTISTNTVTLQTITDVDFRNFTSVKKKGKLLEKMSQSLAPSIYGHDMIKQAVLLMLLGGVEKNLDNGTHLRGDINILMVGDPSTAKSQILRFVLNTASLAIATTGRGSSGVGLTAAVSTDRETGERKLEAGAMVLADRGVVCIDEFDKMSDVDRVAIHEVMEQQTVTIAKAGIHTSLNARCSVIAAANPVFGQYDVHKDPHQNIALPDSLLSRFDLLFVVTDDITDTRDRKISEHVLKIHRYLPKGYAEGEPIRQFQNLSLNTGDDPDQVQDPENQTTDVYEKFNPLLHGGALEYFQSKSTRTIKELKLFSLPFIRKYVQYAKDKKPILSEKAANHIVKVYAGLRNDAAKNNAKNTAPITARTLETLIRLATAHAKLRLSSSVTIVDAEEAERILRFALFKEVIKQKKHKKRKVAKTRATEDDSDIESVDDEEDEMEFEDEDEDMDEVQEHISKDSEEPPRSSTRQRQEPSPETEWEMVNNPESTSNLPLHEAAENQSAPVVDAAATEISASRLSKFSKIMAQLAKSEIFDDDSCATELLIQKVNEDLPTEEKYSEDEFEQALNKMSDKNQLMIAEGKVWIV</sequence>
<evidence type="ECO:0000313" key="14">
    <source>
        <dbReference type="EMBL" id="GMM32880.1"/>
    </source>
</evidence>
<dbReference type="EMBL" id="BTFZ01000001">
    <property type="protein sequence ID" value="GMM32880.1"/>
    <property type="molecule type" value="Genomic_DNA"/>
</dbReference>
<protein>
    <recommendedName>
        <fullName evidence="11">DNA replication licensing factor MCM3</fullName>
        <ecNumber evidence="11">3.6.4.12</ecNumber>
    </recommendedName>
</protein>
<dbReference type="Pfam" id="PF14551">
    <property type="entry name" value="MCM_N"/>
    <property type="match status" value="1"/>
</dbReference>
<dbReference type="Pfam" id="PF23191">
    <property type="entry name" value="WHD_MCM3_C"/>
    <property type="match status" value="1"/>
</dbReference>
<dbReference type="GO" id="GO:0017116">
    <property type="term" value="F:single-stranded DNA helicase activity"/>
    <property type="evidence" value="ECO:0007669"/>
    <property type="project" value="TreeGrafter"/>
</dbReference>
<evidence type="ECO:0000256" key="1">
    <source>
        <dbReference type="ARBA" id="ARBA00004123"/>
    </source>
</evidence>
<dbReference type="InterPro" id="IPR027417">
    <property type="entry name" value="P-loop_NTPase"/>
</dbReference>
<dbReference type="InterPro" id="IPR041562">
    <property type="entry name" value="MCM_lid"/>
</dbReference>
<keyword evidence="15" id="KW-1185">Reference proteome</keyword>
<dbReference type="Proteomes" id="UP001360560">
    <property type="component" value="Unassembled WGS sequence"/>
</dbReference>
<keyword evidence="5 11" id="KW-0378">Hydrolase</keyword>
<evidence type="ECO:0000256" key="10">
    <source>
        <dbReference type="RuleBase" id="RU004070"/>
    </source>
</evidence>
<dbReference type="InterPro" id="IPR008046">
    <property type="entry name" value="Mcm3"/>
</dbReference>
<evidence type="ECO:0000256" key="9">
    <source>
        <dbReference type="ARBA" id="ARBA00023242"/>
    </source>
</evidence>
<dbReference type="CDD" id="cd17754">
    <property type="entry name" value="MCM3"/>
    <property type="match status" value="1"/>
</dbReference>
<dbReference type="GO" id="GO:1902975">
    <property type="term" value="P:mitotic DNA replication initiation"/>
    <property type="evidence" value="ECO:0007669"/>
    <property type="project" value="TreeGrafter"/>
</dbReference>
<feature type="domain" description="MCM C-terminal AAA(+) ATPase" evidence="13">
    <location>
        <begin position="309"/>
        <end position="515"/>
    </location>
</feature>
<dbReference type="SMART" id="SM00350">
    <property type="entry name" value="MCM"/>
    <property type="match status" value="1"/>
</dbReference>
<evidence type="ECO:0000256" key="3">
    <source>
        <dbReference type="ARBA" id="ARBA00022705"/>
    </source>
</evidence>
<dbReference type="InterPro" id="IPR003593">
    <property type="entry name" value="AAA+_ATPase"/>
</dbReference>
<dbReference type="GO" id="GO:0003688">
    <property type="term" value="F:DNA replication origin binding"/>
    <property type="evidence" value="ECO:0007669"/>
    <property type="project" value="UniProtKB-ARBA"/>
</dbReference>
<evidence type="ECO:0000256" key="4">
    <source>
        <dbReference type="ARBA" id="ARBA00022741"/>
    </source>
</evidence>
<comment type="subcellular location">
    <subcellularLocation>
        <location evidence="1 11">Nucleus</location>
    </subcellularLocation>
</comment>
<dbReference type="Pfam" id="PF00493">
    <property type="entry name" value="MCM"/>
    <property type="match status" value="1"/>
</dbReference>
<keyword evidence="3 11" id="KW-0235">DNA replication</keyword>
<proteinExistence type="inferred from homology"/>
<keyword evidence="8 10" id="KW-0238">DNA-binding</keyword>
<dbReference type="InterPro" id="IPR031327">
    <property type="entry name" value="MCM"/>
</dbReference>
<dbReference type="PANTHER" id="PTHR11630:SF46">
    <property type="entry name" value="DNA REPLICATION LICENSING FACTOR MCM3-RELATED"/>
    <property type="match status" value="1"/>
</dbReference>
<evidence type="ECO:0000256" key="7">
    <source>
        <dbReference type="ARBA" id="ARBA00022840"/>
    </source>
</evidence>
<comment type="subunit">
    <text evidence="11">Component of the MCM2-7 complex.</text>
</comment>
<dbReference type="PRINTS" id="PR01659">
    <property type="entry name" value="MCMPROTEIN3"/>
</dbReference>
<keyword evidence="7 10" id="KW-0067">ATP-binding</keyword>
<dbReference type="GO" id="GO:0003697">
    <property type="term" value="F:single-stranded DNA binding"/>
    <property type="evidence" value="ECO:0007669"/>
    <property type="project" value="TreeGrafter"/>
</dbReference>
<evidence type="ECO:0000256" key="8">
    <source>
        <dbReference type="ARBA" id="ARBA00023125"/>
    </source>
</evidence>
<dbReference type="Gene3D" id="3.30.1640.10">
    <property type="entry name" value="mini-chromosome maintenance (MCM) complex, chain A, domain 1"/>
    <property type="match status" value="1"/>
</dbReference>
<comment type="caution">
    <text evidence="14">The sequence shown here is derived from an EMBL/GenBank/DDBJ whole genome shotgun (WGS) entry which is preliminary data.</text>
</comment>
<evidence type="ECO:0000256" key="5">
    <source>
        <dbReference type="ARBA" id="ARBA00022801"/>
    </source>
</evidence>
<dbReference type="GO" id="GO:0005656">
    <property type="term" value="C:nuclear pre-replicative complex"/>
    <property type="evidence" value="ECO:0007669"/>
    <property type="project" value="UniProtKB-ARBA"/>
</dbReference>
<dbReference type="GO" id="GO:0000727">
    <property type="term" value="P:double-strand break repair via break-induced replication"/>
    <property type="evidence" value="ECO:0007669"/>
    <property type="project" value="UniProtKB-ARBA"/>
</dbReference>
<dbReference type="GO" id="GO:0043596">
    <property type="term" value="C:nuclear replication fork"/>
    <property type="evidence" value="ECO:0007669"/>
    <property type="project" value="UniProtKB-ARBA"/>
</dbReference>
<evidence type="ECO:0000256" key="6">
    <source>
        <dbReference type="ARBA" id="ARBA00022806"/>
    </source>
</evidence>
<accession>A0AAV5QEJ8</accession>
<reference evidence="14 15" key="1">
    <citation type="journal article" date="2023" name="Elife">
        <title>Identification of key yeast species and microbe-microbe interactions impacting larval growth of Drosophila in the wild.</title>
        <authorList>
            <person name="Mure A."/>
            <person name="Sugiura Y."/>
            <person name="Maeda R."/>
            <person name="Honda K."/>
            <person name="Sakurai N."/>
            <person name="Takahashi Y."/>
            <person name="Watada M."/>
            <person name="Katoh T."/>
            <person name="Gotoh A."/>
            <person name="Gotoh Y."/>
            <person name="Taniguchi I."/>
            <person name="Nakamura K."/>
            <person name="Hayashi T."/>
            <person name="Katayama T."/>
            <person name="Uemura T."/>
            <person name="Hattori Y."/>
        </authorList>
    </citation>
    <scope>NUCLEOTIDE SEQUENCE [LARGE SCALE GENOMIC DNA]</scope>
    <source>
        <strain evidence="14 15">SC-9</strain>
    </source>
</reference>
<comment type="similarity">
    <text evidence="2 10">Belongs to the MCM family.</text>
</comment>
<feature type="region of interest" description="Disordered" evidence="12">
    <location>
        <begin position="689"/>
        <end position="767"/>
    </location>
</feature>
<dbReference type="SMART" id="SM00382">
    <property type="entry name" value="AAA"/>
    <property type="match status" value="1"/>
</dbReference>
<organism evidence="14 15">
    <name type="scientific">Saccharomycopsis crataegensis</name>
    <dbReference type="NCBI Taxonomy" id="43959"/>
    <lineage>
        <taxon>Eukaryota</taxon>
        <taxon>Fungi</taxon>
        <taxon>Dikarya</taxon>
        <taxon>Ascomycota</taxon>
        <taxon>Saccharomycotina</taxon>
        <taxon>Saccharomycetes</taxon>
        <taxon>Saccharomycopsidaceae</taxon>
        <taxon>Saccharomycopsis</taxon>
    </lineage>
</organism>
<dbReference type="Gene3D" id="3.40.50.300">
    <property type="entry name" value="P-loop containing nucleotide triphosphate hydrolases"/>
    <property type="match status" value="1"/>
</dbReference>
<dbReference type="GeneID" id="90070859"/>
<dbReference type="PROSITE" id="PS00847">
    <property type="entry name" value="MCM_1"/>
    <property type="match status" value="1"/>
</dbReference>
<dbReference type="GO" id="GO:0016787">
    <property type="term" value="F:hydrolase activity"/>
    <property type="evidence" value="ECO:0007669"/>
    <property type="project" value="UniProtKB-KW"/>
</dbReference>
<dbReference type="AlphaFoldDB" id="A0AAV5QEJ8"/>
<evidence type="ECO:0000256" key="2">
    <source>
        <dbReference type="ARBA" id="ARBA00008010"/>
    </source>
</evidence>
<dbReference type="InterPro" id="IPR027925">
    <property type="entry name" value="MCM_N"/>
</dbReference>
<feature type="compositionally biased region" description="Basic and acidic residues" evidence="12">
    <location>
        <begin position="727"/>
        <end position="749"/>
    </location>
</feature>
<dbReference type="GO" id="GO:0006271">
    <property type="term" value="P:DNA strand elongation involved in DNA replication"/>
    <property type="evidence" value="ECO:0007669"/>
    <property type="project" value="TreeGrafter"/>
</dbReference>
<comment type="function">
    <text evidence="11">Acts as component of the MCM2-7 complex (MCM complex) which is the replicative helicase essential for 'once per cell cycle' DNA replication initiation and elongation in eukaryotic cells. The active ATPase sites in the MCM2-7 ring are formed through the interaction surfaces of two neighboring subunits such that a critical structure of a conserved arginine finger motif is provided in trans relative to the ATP-binding site of the Walker A box of the adjacent subunit. The six ATPase active sites, however, are likely to contribute differentially to the complex helicase activity.</text>
</comment>
<dbReference type="Pfam" id="PF17207">
    <property type="entry name" value="MCM_OB"/>
    <property type="match status" value="1"/>
</dbReference>
<dbReference type="InterPro" id="IPR033762">
    <property type="entry name" value="MCM_OB"/>
</dbReference>
<dbReference type="PANTHER" id="PTHR11630">
    <property type="entry name" value="DNA REPLICATION LICENSING FACTOR MCM FAMILY MEMBER"/>
    <property type="match status" value="1"/>
</dbReference>
<dbReference type="GO" id="GO:0005524">
    <property type="term" value="F:ATP binding"/>
    <property type="evidence" value="ECO:0007669"/>
    <property type="project" value="UniProtKB-UniRule"/>
</dbReference>
<dbReference type="Gene3D" id="2.40.50.140">
    <property type="entry name" value="Nucleic acid-binding proteins"/>
    <property type="match status" value="1"/>
</dbReference>
<dbReference type="EC" id="3.6.4.12" evidence="11"/>
<dbReference type="PROSITE" id="PS50051">
    <property type="entry name" value="MCM_2"/>
    <property type="match status" value="1"/>
</dbReference>
<feature type="compositionally biased region" description="Acidic residues" evidence="12">
    <location>
        <begin position="701"/>
        <end position="726"/>
    </location>
</feature>
<dbReference type="GO" id="GO:0006279">
    <property type="term" value="P:premeiotic DNA replication"/>
    <property type="evidence" value="ECO:0007669"/>
    <property type="project" value="UniProtKB-ARBA"/>
</dbReference>
<dbReference type="Pfam" id="PF17855">
    <property type="entry name" value="MCM_lid"/>
    <property type="match status" value="1"/>
</dbReference>
<name>A0AAV5QEJ8_9ASCO</name>
<keyword evidence="6 11" id="KW-0347">Helicase</keyword>
<dbReference type="InterPro" id="IPR012340">
    <property type="entry name" value="NA-bd_OB-fold"/>
</dbReference>
<dbReference type="PRINTS" id="PR01657">
    <property type="entry name" value="MCMFAMILY"/>
</dbReference>
<dbReference type="InterPro" id="IPR018525">
    <property type="entry name" value="MCM_CS"/>
</dbReference>
<gene>
    <name evidence="14" type="ORF">DASC09_002050</name>
</gene>
<evidence type="ECO:0000256" key="11">
    <source>
        <dbReference type="RuleBase" id="RU368061"/>
    </source>
</evidence>
<evidence type="ECO:0000313" key="15">
    <source>
        <dbReference type="Proteomes" id="UP001360560"/>
    </source>
</evidence>
<comment type="catalytic activity">
    <reaction evidence="11">
        <text>ATP + H2O = ADP + phosphate + H(+)</text>
        <dbReference type="Rhea" id="RHEA:13065"/>
        <dbReference type="ChEBI" id="CHEBI:15377"/>
        <dbReference type="ChEBI" id="CHEBI:15378"/>
        <dbReference type="ChEBI" id="CHEBI:30616"/>
        <dbReference type="ChEBI" id="CHEBI:43474"/>
        <dbReference type="ChEBI" id="CHEBI:456216"/>
        <dbReference type="EC" id="3.6.4.12"/>
    </reaction>
</comment>
<dbReference type="GO" id="GO:0006267">
    <property type="term" value="P:pre-replicative complex assembly involved in nuclear cell cycle DNA replication"/>
    <property type="evidence" value="ECO:0007669"/>
    <property type="project" value="UniProtKB-ARBA"/>
</dbReference>
<dbReference type="RefSeq" id="XP_064849880.1">
    <property type="nucleotide sequence ID" value="XM_064993808.1"/>
</dbReference>
<dbReference type="GO" id="GO:0071162">
    <property type="term" value="C:CMG complex"/>
    <property type="evidence" value="ECO:0007669"/>
    <property type="project" value="UniProtKB-ARBA"/>
</dbReference>
<evidence type="ECO:0000256" key="12">
    <source>
        <dbReference type="SAM" id="MobiDB-lite"/>
    </source>
</evidence>